<evidence type="ECO:0000256" key="2">
    <source>
        <dbReference type="SAM" id="MobiDB-lite"/>
    </source>
</evidence>
<sequence>MPAPHDERHSTDNDSSAVAFENKLETSSVSSNATVGSQRSPLLKLDVSHAVPPTTPTSASPSLPTTSSKSFPSYMSTVTSDTARPHKRTRTDDDLSSGPLKVPRIDVSMDETCNAQSPKDTTHERRNAEETRGKYGENHPAYQYEREHASKKKVAMNYEELTQEVEGAQDEGQEAEAQTVGMSVPSTNAEVGLHSSAIGAKSLVGPLPILPPTVPPISRLLRSKLALQAPLPLRHAELELGDTRNKRPSIKRCLPRVQPYFGRESAPALQPRLAAASYPRNVQHDSFLLPSSGAASSTGYAIPQVTYPQPISGSTGQPHYQPPLHYQPQLQHQPPLRLQPPLQLQPRQYQLPPPMYGYWFRPAVSIPPTYTTVAPASMSYSSMAHLQQSPAAFHQHPATASFPQPTALHAMPIPDGAGSFYATYRGLSGSVASVSSGQPLYAEELSSLSIAQGLYALQQEQSDRPDPDALASAPQYGQLAPGNEVVQDQSFTLYVLKRADLRGQERARKLGRASSRWPEAPIVVYNDPARCRRPVDLMAVSPIVNGLLPFRIRIWDQQFDLANHLSQMSQAWEMRTHTESRHALVTFSSGTRSLQPATRGWAADHLSITSIIGAAIPALSDCVVVRQPYSGSCDFDGEGTRTYLRPSRIPPLHAAARPSRGLCTHAAAWSNMYQMRKGGLNVFAEDVLQASSVHAFETFAGRTRRILLKPDGSDSSGSRYYVRSTGAMRRRLKQEGMNSVSEAHIKREGERMRIIGLEVCLLCSKLRKLRDGESDGSGIMLPKRFA</sequence>
<evidence type="ECO:0000313" key="4">
    <source>
        <dbReference type="Proteomes" id="UP000194127"/>
    </source>
</evidence>
<dbReference type="AlphaFoldDB" id="A0A1X6MKX8"/>
<feature type="region of interest" description="Disordered" evidence="2">
    <location>
        <begin position="1"/>
        <end position="133"/>
    </location>
</feature>
<reference evidence="3 4" key="1">
    <citation type="submission" date="2017-04" db="EMBL/GenBank/DDBJ databases">
        <title>Genome Sequence of the Model Brown-Rot Fungus Postia placenta SB12.</title>
        <authorList>
            <consortium name="DOE Joint Genome Institute"/>
            <person name="Gaskell J."/>
            <person name="Kersten P."/>
            <person name="Larrondo L.F."/>
            <person name="Canessa P."/>
            <person name="Martinez D."/>
            <person name="Hibbett D."/>
            <person name="Schmoll M."/>
            <person name="Kubicek C.P."/>
            <person name="Martinez A.T."/>
            <person name="Yadav J."/>
            <person name="Master E."/>
            <person name="Magnuson J.K."/>
            <person name="James T."/>
            <person name="Yaver D."/>
            <person name="Berka R."/>
            <person name="Labutti K."/>
            <person name="Lipzen A."/>
            <person name="Aerts A."/>
            <person name="Barry K."/>
            <person name="Henrissat B."/>
            <person name="Blanchette R."/>
            <person name="Grigoriev I."/>
            <person name="Cullen D."/>
        </authorList>
    </citation>
    <scope>NUCLEOTIDE SEQUENCE [LARGE SCALE GENOMIC DNA]</scope>
    <source>
        <strain evidence="3 4">MAD-698-R-SB12</strain>
    </source>
</reference>
<protein>
    <submittedName>
        <fullName evidence="3">Uncharacterized protein</fullName>
    </submittedName>
</protein>
<proteinExistence type="predicted"/>
<gene>
    <name evidence="3" type="ORF">POSPLADRAFT_1157955</name>
</gene>
<dbReference type="GeneID" id="36332207"/>
<evidence type="ECO:0000313" key="3">
    <source>
        <dbReference type="EMBL" id="OSX56896.1"/>
    </source>
</evidence>
<dbReference type="OrthoDB" id="10295624at2759"/>
<dbReference type="Proteomes" id="UP000194127">
    <property type="component" value="Unassembled WGS sequence"/>
</dbReference>
<dbReference type="RefSeq" id="XP_024333690.1">
    <property type="nucleotide sequence ID" value="XM_024487258.1"/>
</dbReference>
<feature type="compositionally biased region" description="Basic and acidic residues" evidence="2">
    <location>
        <begin position="120"/>
        <end position="133"/>
    </location>
</feature>
<feature type="compositionally biased region" description="Polar residues" evidence="2">
    <location>
        <begin position="306"/>
        <end position="316"/>
    </location>
</feature>
<feature type="coiled-coil region" evidence="1">
    <location>
        <begin position="151"/>
        <end position="178"/>
    </location>
</feature>
<name>A0A1X6MKX8_9APHY</name>
<feature type="compositionally biased region" description="Basic and acidic residues" evidence="2">
    <location>
        <begin position="1"/>
        <end position="12"/>
    </location>
</feature>
<keyword evidence="4" id="KW-1185">Reference proteome</keyword>
<keyword evidence="1" id="KW-0175">Coiled coil</keyword>
<feature type="compositionally biased region" description="Low complexity" evidence="2">
    <location>
        <begin position="56"/>
        <end position="73"/>
    </location>
</feature>
<organism evidence="3 4">
    <name type="scientific">Postia placenta MAD-698-R-SB12</name>
    <dbReference type="NCBI Taxonomy" id="670580"/>
    <lineage>
        <taxon>Eukaryota</taxon>
        <taxon>Fungi</taxon>
        <taxon>Dikarya</taxon>
        <taxon>Basidiomycota</taxon>
        <taxon>Agaricomycotina</taxon>
        <taxon>Agaricomycetes</taxon>
        <taxon>Polyporales</taxon>
        <taxon>Adustoporiaceae</taxon>
        <taxon>Rhodonia</taxon>
    </lineage>
</organism>
<accession>A0A1X6MKX8</accession>
<dbReference type="EMBL" id="KZ110610">
    <property type="protein sequence ID" value="OSX56896.1"/>
    <property type="molecule type" value="Genomic_DNA"/>
</dbReference>
<feature type="region of interest" description="Disordered" evidence="2">
    <location>
        <begin position="306"/>
        <end position="337"/>
    </location>
</feature>
<evidence type="ECO:0000256" key="1">
    <source>
        <dbReference type="SAM" id="Coils"/>
    </source>
</evidence>
<feature type="compositionally biased region" description="Polar residues" evidence="2">
    <location>
        <begin position="25"/>
        <end position="40"/>
    </location>
</feature>
<feature type="compositionally biased region" description="Low complexity" evidence="2">
    <location>
        <begin position="317"/>
        <end position="337"/>
    </location>
</feature>